<proteinExistence type="inferred from homology"/>
<dbReference type="InterPro" id="IPR016135">
    <property type="entry name" value="UBQ-conjugating_enzyme/RWD"/>
</dbReference>
<dbReference type="Pfam" id="PF08694">
    <property type="entry name" value="UFC1"/>
    <property type="match status" value="1"/>
</dbReference>
<dbReference type="GO" id="GO:0005737">
    <property type="term" value="C:cytoplasm"/>
    <property type="evidence" value="ECO:0007669"/>
    <property type="project" value="TreeGrafter"/>
</dbReference>
<evidence type="ECO:0000313" key="6">
    <source>
        <dbReference type="Proteomes" id="UP000265120"/>
    </source>
</evidence>
<comment type="similarity">
    <text evidence="1">Belongs to the ubiquitin-conjugating enzyme family. UFC1 subfamily.</text>
</comment>
<dbReference type="PANTHER" id="PTHR12921">
    <property type="entry name" value="UBIQUITIN-FOLD MODIFIER-CONJUGATING ENZYME 1"/>
    <property type="match status" value="1"/>
</dbReference>
<dbReference type="InParanoid" id="A0A3P8WYI7"/>
<accession>A0A3P8WYI7</accession>
<dbReference type="GO" id="GO:0061657">
    <property type="term" value="F:UFM1 conjugating enzyme activity"/>
    <property type="evidence" value="ECO:0007669"/>
    <property type="project" value="InterPro"/>
</dbReference>
<name>A0A3P8WYI7_CYNSE</name>
<dbReference type="Gene3D" id="3.10.110.10">
    <property type="entry name" value="Ubiquitin Conjugating Enzyme"/>
    <property type="match status" value="1"/>
</dbReference>
<evidence type="ECO:0000256" key="2">
    <source>
        <dbReference type="ARBA" id="ARBA00013306"/>
    </source>
</evidence>
<evidence type="ECO:0000256" key="1">
    <source>
        <dbReference type="ARBA" id="ARBA00008451"/>
    </source>
</evidence>
<keyword evidence="3" id="KW-0833">Ubl conjugation pathway</keyword>
<dbReference type="InterPro" id="IPR014806">
    <property type="entry name" value="Ufc1"/>
</dbReference>
<evidence type="ECO:0000256" key="4">
    <source>
        <dbReference type="ARBA" id="ARBA00045718"/>
    </source>
</evidence>
<sequence length="114" mass="13291">MADEATRKAVSQIPLLKTHAGPRDRALWPQRLKEEYQALIKFVEQNKAADNDWFRLESNPEGTRWTGMCWFIHEIAVLFIVTPCRITVLVIQWYVYSYHITACTTNSVSKARYS</sequence>
<dbReference type="GO" id="GO:1990592">
    <property type="term" value="P:protein K69-linked ufmylation"/>
    <property type="evidence" value="ECO:0007669"/>
    <property type="project" value="TreeGrafter"/>
</dbReference>
<evidence type="ECO:0000313" key="5">
    <source>
        <dbReference type="Ensembl" id="ENSCSEP00000031824.1"/>
    </source>
</evidence>
<dbReference type="AlphaFoldDB" id="A0A3P8WYI7"/>
<keyword evidence="6" id="KW-1185">Reference proteome</keyword>
<dbReference type="OMA" id="CWSGCST"/>
<dbReference type="STRING" id="244447.ENSCSEP00000031824"/>
<reference evidence="5 6" key="1">
    <citation type="journal article" date="2014" name="Nat. Genet.">
        <title>Whole-genome sequence of a flatfish provides insights into ZW sex chromosome evolution and adaptation to a benthic lifestyle.</title>
        <authorList>
            <person name="Chen S."/>
            <person name="Zhang G."/>
            <person name="Shao C."/>
            <person name="Huang Q."/>
            <person name="Liu G."/>
            <person name="Zhang P."/>
            <person name="Song W."/>
            <person name="An N."/>
            <person name="Chalopin D."/>
            <person name="Volff J.N."/>
            <person name="Hong Y."/>
            <person name="Li Q."/>
            <person name="Sha Z."/>
            <person name="Zhou H."/>
            <person name="Xie M."/>
            <person name="Yu Q."/>
            <person name="Liu Y."/>
            <person name="Xiang H."/>
            <person name="Wang N."/>
            <person name="Wu K."/>
            <person name="Yang C."/>
            <person name="Zhou Q."/>
            <person name="Liao X."/>
            <person name="Yang L."/>
            <person name="Hu Q."/>
            <person name="Zhang J."/>
            <person name="Meng L."/>
            <person name="Jin L."/>
            <person name="Tian Y."/>
            <person name="Lian J."/>
            <person name="Yang J."/>
            <person name="Miao G."/>
            <person name="Liu S."/>
            <person name="Liang Z."/>
            <person name="Yan F."/>
            <person name="Li Y."/>
            <person name="Sun B."/>
            <person name="Zhang H."/>
            <person name="Zhang J."/>
            <person name="Zhu Y."/>
            <person name="Du M."/>
            <person name="Zhao Y."/>
            <person name="Schartl M."/>
            <person name="Tang Q."/>
            <person name="Wang J."/>
        </authorList>
    </citation>
    <scope>NUCLEOTIDE SEQUENCE</scope>
</reference>
<comment type="function">
    <text evidence="4">E2-like enzyme which specifically catalyzes the second step in ufmylation. Accepts the ubiquitin-like modifier UFM1 from the E1 enzyme UBA5 and forms an intermediate with UFM1 via a thioester linkage. Ufmylation is involved in various processes, such as ribosome recycling, response to DNA damage, interferon response or reticulophagy (also called ER-phagy).</text>
</comment>
<dbReference type="Proteomes" id="UP000265120">
    <property type="component" value="Chromosome 14"/>
</dbReference>
<protein>
    <recommendedName>
        <fullName evidence="2">Ubiquitin-fold modifier-conjugating enzyme 1</fullName>
    </recommendedName>
</protein>
<organism evidence="5 6">
    <name type="scientific">Cynoglossus semilaevis</name>
    <name type="common">Tongue sole</name>
    <dbReference type="NCBI Taxonomy" id="244447"/>
    <lineage>
        <taxon>Eukaryota</taxon>
        <taxon>Metazoa</taxon>
        <taxon>Chordata</taxon>
        <taxon>Craniata</taxon>
        <taxon>Vertebrata</taxon>
        <taxon>Euteleostomi</taxon>
        <taxon>Actinopterygii</taxon>
        <taxon>Neopterygii</taxon>
        <taxon>Teleostei</taxon>
        <taxon>Neoteleostei</taxon>
        <taxon>Acanthomorphata</taxon>
        <taxon>Carangaria</taxon>
        <taxon>Pleuronectiformes</taxon>
        <taxon>Pleuronectoidei</taxon>
        <taxon>Cynoglossidae</taxon>
        <taxon>Cynoglossinae</taxon>
        <taxon>Cynoglossus</taxon>
    </lineage>
</organism>
<evidence type="ECO:0000256" key="3">
    <source>
        <dbReference type="ARBA" id="ARBA00022786"/>
    </source>
</evidence>
<reference evidence="5" key="2">
    <citation type="submission" date="2025-08" db="UniProtKB">
        <authorList>
            <consortium name="Ensembl"/>
        </authorList>
    </citation>
    <scope>IDENTIFICATION</scope>
</reference>
<dbReference type="SUPFAM" id="SSF54495">
    <property type="entry name" value="UBC-like"/>
    <property type="match status" value="1"/>
</dbReference>
<dbReference type="GeneTree" id="ENSGT00390000008196"/>
<dbReference type="PANTHER" id="PTHR12921:SF0">
    <property type="entry name" value="UBIQUITIN-FOLD MODIFIER-CONJUGATING ENZYME 1"/>
    <property type="match status" value="1"/>
</dbReference>
<dbReference type="Ensembl" id="ENSCSET00000032233.1">
    <property type="protein sequence ID" value="ENSCSEP00000031824.1"/>
    <property type="gene ID" value="ENSCSEG00000020398.1"/>
</dbReference>
<reference evidence="5" key="3">
    <citation type="submission" date="2025-09" db="UniProtKB">
        <authorList>
            <consortium name="Ensembl"/>
        </authorList>
    </citation>
    <scope>IDENTIFICATION</scope>
</reference>